<name>A0ABY6LEE9_9ARAC</name>
<evidence type="ECO:0000313" key="3">
    <source>
        <dbReference type="EMBL" id="UYV79544.1"/>
    </source>
</evidence>
<keyword evidence="1" id="KW-0547">Nucleotide-binding</keyword>
<evidence type="ECO:0000256" key="2">
    <source>
        <dbReference type="ARBA" id="ARBA00023134"/>
    </source>
</evidence>
<gene>
    <name evidence="3" type="ORF">LAZ67_17003068</name>
</gene>
<organism evidence="3 4">
    <name type="scientific">Cordylochernes scorpioides</name>
    <dbReference type="NCBI Taxonomy" id="51811"/>
    <lineage>
        <taxon>Eukaryota</taxon>
        <taxon>Metazoa</taxon>
        <taxon>Ecdysozoa</taxon>
        <taxon>Arthropoda</taxon>
        <taxon>Chelicerata</taxon>
        <taxon>Arachnida</taxon>
        <taxon>Pseudoscorpiones</taxon>
        <taxon>Cheliferoidea</taxon>
        <taxon>Chernetidae</taxon>
        <taxon>Cordylochernes</taxon>
    </lineage>
</organism>
<dbReference type="Proteomes" id="UP001235939">
    <property type="component" value="Chromosome 17"/>
</dbReference>
<reference evidence="3 4" key="1">
    <citation type="submission" date="2022-01" db="EMBL/GenBank/DDBJ databases">
        <title>A chromosomal length assembly of Cordylochernes scorpioides.</title>
        <authorList>
            <person name="Zeh D."/>
            <person name="Zeh J."/>
        </authorList>
    </citation>
    <scope>NUCLEOTIDE SEQUENCE [LARGE SCALE GENOMIC DNA]</scope>
    <source>
        <strain evidence="3">IN4F17</strain>
        <tissue evidence="3">Whole Body</tissue>
    </source>
</reference>
<protein>
    <submittedName>
        <fullName evidence="3">RASEF</fullName>
    </submittedName>
</protein>
<keyword evidence="2" id="KW-0342">GTP-binding</keyword>
<accession>A0ABY6LEE9</accession>
<dbReference type="PANTHER" id="PTHR47977">
    <property type="entry name" value="RAS-RELATED PROTEIN RAB"/>
    <property type="match status" value="1"/>
</dbReference>
<evidence type="ECO:0000256" key="1">
    <source>
        <dbReference type="ARBA" id="ARBA00022741"/>
    </source>
</evidence>
<evidence type="ECO:0000313" key="4">
    <source>
        <dbReference type="Proteomes" id="UP001235939"/>
    </source>
</evidence>
<dbReference type="PROSITE" id="PS51419">
    <property type="entry name" value="RAB"/>
    <property type="match status" value="1"/>
</dbReference>
<dbReference type="SMART" id="SM00175">
    <property type="entry name" value="RAB"/>
    <property type="match status" value="1"/>
</dbReference>
<proteinExistence type="predicted"/>
<dbReference type="Pfam" id="PF00071">
    <property type="entry name" value="Ras"/>
    <property type="match status" value="1"/>
</dbReference>
<dbReference type="EMBL" id="CP092879">
    <property type="protein sequence ID" value="UYV79544.1"/>
    <property type="molecule type" value="Genomic_DNA"/>
</dbReference>
<dbReference type="InterPro" id="IPR050227">
    <property type="entry name" value="Rab"/>
</dbReference>
<dbReference type="Gene3D" id="3.40.50.300">
    <property type="entry name" value="P-loop containing nucleotide triphosphate hydrolases"/>
    <property type="match status" value="1"/>
</dbReference>
<dbReference type="InterPro" id="IPR001806">
    <property type="entry name" value="Small_GTPase"/>
</dbReference>
<sequence>MSTPRPQPTPSSVTPERTYKVIFIGDASVGKSTFILRVVRGQFVPGLNSTLGRWSAGTGSLNQQLCSSAELSTSPSRQVHLSYPLRRSRCARQVLCVRRFRSITQSYFRKADGIVMMYDCTSERSFLNVRHWLDAVDVSWTSPYKYLNTQWPFKYLRCG</sequence>
<dbReference type="InterPro" id="IPR027417">
    <property type="entry name" value="P-loop_NTPase"/>
</dbReference>
<dbReference type="SUPFAM" id="SSF52540">
    <property type="entry name" value="P-loop containing nucleoside triphosphate hydrolases"/>
    <property type="match status" value="1"/>
</dbReference>
<keyword evidence="4" id="KW-1185">Reference proteome</keyword>